<evidence type="ECO:0000313" key="2">
    <source>
        <dbReference type="Proteomes" id="UP000051733"/>
    </source>
</evidence>
<organism evidence="1 2">
    <name type="scientific">Paucilactobacillus vaccinostercus DSM 20634</name>
    <dbReference type="NCBI Taxonomy" id="1423813"/>
    <lineage>
        <taxon>Bacteria</taxon>
        <taxon>Bacillati</taxon>
        <taxon>Bacillota</taxon>
        <taxon>Bacilli</taxon>
        <taxon>Lactobacillales</taxon>
        <taxon>Lactobacillaceae</taxon>
        <taxon>Paucilactobacillus</taxon>
    </lineage>
</organism>
<dbReference type="EMBL" id="AYYY01000011">
    <property type="protein sequence ID" value="KRM62076.1"/>
    <property type="molecule type" value="Genomic_DNA"/>
</dbReference>
<dbReference type="Proteomes" id="UP000051733">
    <property type="component" value="Unassembled WGS sequence"/>
</dbReference>
<accession>A0A0R2AGV1</accession>
<evidence type="ECO:0000313" key="1">
    <source>
        <dbReference type="EMBL" id="KRM62076.1"/>
    </source>
</evidence>
<dbReference type="AlphaFoldDB" id="A0A0R2AGV1"/>
<keyword evidence="2" id="KW-1185">Reference proteome</keyword>
<dbReference type="STRING" id="1423813.FC26_GL000805"/>
<proteinExistence type="predicted"/>
<protein>
    <submittedName>
        <fullName evidence="1">Uncharacterized protein</fullName>
    </submittedName>
</protein>
<reference evidence="1 2" key="1">
    <citation type="journal article" date="2015" name="Genome Announc.">
        <title>Expanding the biotechnology potential of lactobacilli through comparative genomics of 213 strains and associated genera.</title>
        <authorList>
            <person name="Sun Z."/>
            <person name="Harris H.M."/>
            <person name="McCann A."/>
            <person name="Guo C."/>
            <person name="Argimon S."/>
            <person name="Zhang W."/>
            <person name="Yang X."/>
            <person name="Jeffery I.B."/>
            <person name="Cooney J.C."/>
            <person name="Kagawa T.F."/>
            <person name="Liu W."/>
            <person name="Song Y."/>
            <person name="Salvetti E."/>
            <person name="Wrobel A."/>
            <person name="Rasinkangas P."/>
            <person name="Parkhill J."/>
            <person name="Rea M.C."/>
            <person name="O'Sullivan O."/>
            <person name="Ritari J."/>
            <person name="Douillard F.P."/>
            <person name="Paul Ross R."/>
            <person name="Yang R."/>
            <person name="Briner A.E."/>
            <person name="Felis G.E."/>
            <person name="de Vos W.M."/>
            <person name="Barrangou R."/>
            <person name="Klaenhammer T.R."/>
            <person name="Caufield P.W."/>
            <person name="Cui Y."/>
            <person name="Zhang H."/>
            <person name="O'Toole P.W."/>
        </authorList>
    </citation>
    <scope>NUCLEOTIDE SEQUENCE [LARGE SCALE GENOMIC DNA]</scope>
    <source>
        <strain evidence="1 2">DSM 20634</strain>
    </source>
</reference>
<sequence>MELVKAREMKRRIYAHDHLLTDTLWVGDDPESMEYKNCAQAFKNREEMTAEFNRLMGWKYVEGY</sequence>
<dbReference type="RefSeq" id="WP_057777746.1">
    <property type="nucleotide sequence ID" value="NZ_AYYY01000011.1"/>
</dbReference>
<comment type="caution">
    <text evidence="1">The sequence shown here is derived from an EMBL/GenBank/DDBJ whole genome shotgun (WGS) entry which is preliminary data.</text>
</comment>
<gene>
    <name evidence="1" type="ORF">FC26_GL000805</name>
</gene>
<name>A0A0R2AGV1_9LACO</name>
<dbReference type="PATRIC" id="fig|1423813.3.peg.820"/>